<sequence length="196" mass="22742">MWLRVSDEDLPDQQPLCVRNGTICTKIKLLLFQIGWWRREETRLALLTTDGHLLVYKYHLHVVGAGVPFWGKRIDLNAARRVEVSMGKNDRIHAHLVDKNGRWLTFTIEGENAKVWAAKLFLFTVNSEKCTDNHPTHDAFCCERTKMDHHESLAFVTKGNMVFKQEPLKKKERKRMNATSADRSNPIDESSRSKKQ</sequence>
<dbReference type="Proteomes" id="UP000887575">
    <property type="component" value="Unassembled WGS sequence"/>
</dbReference>
<dbReference type="WBParaSite" id="MBELARI_LOCUS14940">
    <property type="protein sequence ID" value="MBELARI_LOCUS14940"/>
    <property type="gene ID" value="MBELARI_LOCUS14940"/>
</dbReference>
<evidence type="ECO:0000313" key="4">
    <source>
        <dbReference type="WBParaSite" id="MBELARI_LOCUS14940"/>
    </source>
</evidence>
<organism evidence="3 4">
    <name type="scientific">Mesorhabditis belari</name>
    <dbReference type="NCBI Taxonomy" id="2138241"/>
    <lineage>
        <taxon>Eukaryota</taxon>
        <taxon>Metazoa</taxon>
        <taxon>Ecdysozoa</taxon>
        <taxon>Nematoda</taxon>
        <taxon>Chromadorea</taxon>
        <taxon>Rhabditida</taxon>
        <taxon>Rhabditina</taxon>
        <taxon>Rhabditomorpha</taxon>
        <taxon>Rhabditoidea</taxon>
        <taxon>Rhabditidae</taxon>
        <taxon>Mesorhabditinae</taxon>
        <taxon>Mesorhabditis</taxon>
    </lineage>
</organism>
<feature type="domain" description="PH-15" evidence="2">
    <location>
        <begin position="10"/>
        <end position="120"/>
    </location>
</feature>
<dbReference type="Pfam" id="PF17339">
    <property type="entry name" value="PH_15"/>
    <property type="match status" value="1"/>
</dbReference>
<feature type="compositionally biased region" description="Basic and acidic residues" evidence="1">
    <location>
        <begin position="185"/>
        <end position="196"/>
    </location>
</feature>
<evidence type="ECO:0000259" key="2">
    <source>
        <dbReference type="Pfam" id="PF17339"/>
    </source>
</evidence>
<protein>
    <recommendedName>
        <fullName evidence="2">PH-15 domain-containing protein</fullName>
    </recommendedName>
</protein>
<feature type="region of interest" description="Disordered" evidence="1">
    <location>
        <begin position="166"/>
        <end position="196"/>
    </location>
</feature>
<reference evidence="4" key="1">
    <citation type="submission" date="2024-02" db="UniProtKB">
        <authorList>
            <consortium name="WormBaseParasite"/>
        </authorList>
    </citation>
    <scope>IDENTIFICATION</scope>
</reference>
<dbReference type="InterPro" id="IPR040443">
    <property type="entry name" value="PH_15"/>
</dbReference>
<accession>A0AAF3ELM1</accession>
<keyword evidence="3" id="KW-1185">Reference proteome</keyword>
<proteinExistence type="predicted"/>
<evidence type="ECO:0000313" key="3">
    <source>
        <dbReference type="Proteomes" id="UP000887575"/>
    </source>
</evidence>
<name>A0AAF3ELM1_9BILA</name>
<dbReference type="AlphaFoldDB" id="A0AAF3ELM1"/>
<evidence type="ECO:0000256" key="1">
    <source>
        <dbReference type="SAM" id="MobiDB-lite"/>
    </source>
</evidence>